<dbReference type="InterPro" id="IPR031657">
    <property type="entry name" value="REPA_OB_2"/>
</dbReference>
<dbReference type="Proteomes" id="UP000824890">
    <property type="component" value="Unassembled WGS sequence"/>
</dbReference>
<dbReference type="EMBL" id="JAGKQM010000014">
    <property type="protein sequence ID" value="KAH0886690.1"/>
    <property type="molecule type" value="Genomic_DNA"/>
</dbReference>
<dbReference type="SUPFAM" id="SSF50249">
    <property type="entry name" value="Nucleic acid-binding proteins"/>
    <property type="match status" value="3"/>
</dbReference>
<accession>A0ABQ8A3N8</accession>
<dbReference type="InterPro" id="IPR012340">
    <property type="entry name" value="NA-bd_OB-fold"/>
</dbReference>
<feature type="non-terminal residue" evidence="3">
    <location>
        <position position="1024"/>
    </location>
</feature>
<evidence type="ECO:0000256" key="1">
    <source>
        <dbReference type="ARBA" id="ARBA00023125"/>
    </source>
</evidence>
<dbReference type="CDD" id="cd04481">
    <property type="entry name" value="RPA1_DBD_B_like"/>
    <property type="match status" value="3"/>
</dbReference>
<feature type="domain" description="Replication protein A OB" evidence="2">
    <location>
        <begin position="682"/>
        <end position="756"/>
    </location>
</feature>
<keyword evidence="1" id="KW-0238">DNA-binding</keyword>
<gene>
    <name evidence="3" type="ORF">HID58_062786</name>
</gene>
<evidence type="ECO:0000313" key="4">
    <source>
        <dbReference type="Proteomes" id="UP000824890"/>
    </source>
</evidence>
<comment type="caution">
    <text evidence="3">The sequence shown here is derived from an EMBL/GenBank/DDBJ whole genome shotgun (WGS) entry which is preliminary data.</text>
</comment>
<feature type="domain" description="Replication protein A OB" evidence="2">
    <location>
        <begin position="340"/>
        <end position="414"/>
    </location>
</feature>
<name>A0ABQ8A3N8_BRANA</name>
<evidence type="ECO:0000259" key="2">
    <source>
        <dbReference type="Pfam" id="PF16900"/>
    </source>
</evidence>
<dbReference type="Gene3D" id="2.40.50.140">
    <property type="entry name" value="Nucleic acid-binding proteins"/>
    <property type="match status" value="3"/>
</dbReference>
<proteinExistence type="predicted"/>
<evidence type="ECO:0000313" key="3">
    <source>
        <dbReference type="EMBL" id="KAH0886690.1"/>
    </source>
</evidence>
<reference evidence="3 4" key="1">
    <citation type="submission" date="2021-05" db="EMBL/GenBank/DDBJ databases">
        <title>Genome Assembly of Synthetic Allotetraploid Brassica napus Reveals Homoeologous Exchanges between Subgenomes.</title>
        <authorList>
            <person name="Davis J.T."/>
        </authorList>
    </citation>
    <scope>NUCLEOTIDE SEQUENCE [LARGE SCALE GENOMIC DNA]</scope>
    <source>
        <strain evidence="4">cv. Da-Ae</strain>
        <tissue evidence="3">Seedling</tissue>
    </source>
</reference>
<dbReference type="Pfam" id="PF16900">
    <property type="entry name" value="REPA_OB_2"/>
    <property type="match status" value="2"/>
</dbReference>
<sequence>MGKIVSLEPVQTVQVKGEDRKKVQFRLVDSSGKDIACCLWGKYAEQLETYVEREQPLICLIRFAKISFYRGEVQITNAFDASIVYLDPTMEEALKFKEKLMEGELPLSLIEKRNGKKEVVLQEEDWNGLEIKTISELFVANQLHLIVRDDIETCKLMLLNTVGMTIVGHEAVDLWDGPYDEIKDPDLLPEPIRDLVGNLFVLAFLSDNVTNGAETFKVLEVWSRDKILQVESQSEPNSMIGTSSSTMSSCDVLMLEVASHNESEECKTPFPKRKEEDADLPDKISTSKKLCRASIKVEKENEELFEGLENQIVPCNTNSIYQQISMLSPQTPRNIRRLQLDVMGKIVSLEPVQTVQVKGEDRKKVQFRLVDSSGKDIACCLWGKYAEQLETYVEREQPLICLIRFAKISFYRGEVKITNAFDASIVYLDPTMEEALKFKEKLMEDELPLSLIEKRNGKKEVVLQEEDWNGLEIKTISELFVANQLHLIVRDDIETCKLMLLNTVGMTIVGHEAVDLWDGPYDEIKDPDLLPEPIRDLVGNLFVLAFLSDNVTNGAETFKVLEVWSRDKILQVESQSEPNSMIGTSSSTMSSCDVLMLEVASHNESEECKTPFPKRKEEDADLPDKISTSKKLCRASIKVEKENEELFEGLENQIVPCNTNSIYQQISMLSPQTPRNIRRLQLDVMGKIVSLEPVQTVQVKGEDRKKVQFRLVDSSGKDIACCLWGKYAEQLETYVEREQPLICLIRFAKISFYRGEVKITNAFDASIVYLDPTMEEALKFKEKLMEDELPLSLIEKRNGKKEVVLQEEDWNGLEIKTISELFVANQLHLIVRDDIETCKLMLLNTVGMTIVGHEAVDLWDGPYDEIKDPDLLPEPIRDLVGNLFVLAFLSDNVTNGAETFKVLEVWSRDKILQVESQSEPNSMIGTSSSTMSSCDVLMLEVASHNESEECKTPFPKRKEEDADLPDKISTSKKLCRASIKVEKENEELFEGLENQIVPCNTNSIYQQISMLSPQTPRNIRRLQL</sequence>
<organism evidence="3 4">
    <name type="scientific">Brassica napus</name>
    <name type="common">Rape</name>
    <dbReference type="NCBI Taxonomy" id="3708"/>
    <lineage>
        <taxon>Eukaryota</taxon>
        <taxon>Viridiplantae</taxon>
        <taxon>Streptophyta</taxon>
        <taxon>Embryophyta</taxon>
        <taxon>Tracheophyta</taxon>
        <taxon>Spermatophyta</taxon>
        <taxon>Magnoliopsida</taxon>
        <taxon>eudicotyledons</taxon>
        <taxon>Gunneridae</taxon>
        <taxon>Pentapetalae</taxon>
        <taxon>rosids</taxon>
        <taxon>malvids</taxon>
        <taxon>Brassicales</taxon>
        <taxon>Brassicaceae</taxon>
        <taxon>Brassiceae</taxon>
        <taxon>Brassica</taxon>
    </lineage>
</organism>
<keyword evidence="4" id="KW-1185">Reference proteome</keyword>
<protein>
    <recommendedName>
        <fullName evidence="2">Replication protein A OB domain-containing protein</fullName>
    </recommendedName>
</protein>